<dbReference type="Gene3D" id="1.20.1250.20">
    <property type="entry name" value="MFS general substrate transporter like domains"/>
    <property type="match status" value="1"/>
</dbReference>
<feature type="transmembrane region" description="Helical" evidence="6">
    <location>
        <begin position="102"/>
        <end position="122"/>
    </location>
</feature>
<dbReference type="Pfam" id="PF00083">
    <property type="entry name" value="Sugar_tr"/>
    <property type="match status" value="1"/>
</dbReference>
<proteinExistence type="predicted"/>
<keyword evidence="3 6" id="KW-0812">Transmembrane</keyword>
<evidence type="ECO:0000256" key="2">
    <source>
        <dbReference type="ARBA" id="ARBA00022448"/>
    </source>
</evidence>
<dbReference type="SUPFAM" id="SSF103473">
    <property type="entry name" value="MFS general substrate transporter"/>
    <property type="match status" value="1"/>
</dbReference>
<organism evidence="8 9">
    <name type="scientific">Floridaenema evergladense BLCC-F167</name>
    <dbReference type="NCBI Taxonomy" id="3153639"/>
    <lineage>
        <taxon>Bacteria</taxon>
        <taxon>Bacillati</taxon>
        <taxon>Cyanobacteriota</taxon>
        <taxon>Cyanophyceae</taxon>
        <taxon>Oscillatoriophycideae</taxon>
        <taxon>Aerosakkonematales</taxon>
        <taxon>Aerosakkonemataceae</taxon>
        <taxon>Floridanema</taxon>
        <taxon>Floridanema evergladense</taxon>
    </lineage>
</organism>
<name>A0ABV4WN31_9CYAN</name>
<feature type="transmembrane region" description="Helical" evidence="6">
    <location>
        <begin position="195"/>
        <end position="214"/>
    </location>
</feature>
<evidence type="ECO:0000313" key="8">
    <source>
        <dbReference type="EMBL" id="MFB2836131.1"/>
    </source>
</evidence>
<comment type="subcellular location">
    <subcellularLocation>
        <location evidence="1">Cell membrane</location>
        <topology evidence="1">Multi-pass membrane protein</topology>
    </subcellularLocation>
</comment>
<sequence length="480" mass="52146">MKITELEEQNLQNSKKTLQEYIDETPPRPLSDMQWRLWGVAAMGKFFEGAVVFTTGVALPLIEKQYNLPATLKGTVAAATLFGILVGASLFGNIADRLGRKFVFVLESALFTVFIGLAALSWNIPALIFFLFCVGMSLGSDYPTAHIMISEAMPSSFRGRMVLAAFSFQALGSLGGVLVGLLMLNIYPEVGAWRWMYAIWVIPSLIVLLIRTTLPESALWLLSRDRIEDAHRSADKLLRRSVEIAPPPPKEQAPQRNFGDLFSPRYIRATILAAVPWLLQDLSTYGIGIFTPSILATLFTKTEPNFILRDLAATKGSGTIDLLLVLGFAASVPLVDWVGRIPLQIIGFIGCAAGLAIASLSAGVPAGDERTILVFVGFMLFNFMTNLGPNAMTYVIAGEIFPTEIRGAGAGFAASFAKIGAVSTAFFFPILRKNIGTSNLLHILVFTSLLGALVTFLFRIEPKGKSLETLGNGKPTFNAR</sequence>
<evidence type="ECO:0000256" key="5">
    <source>
        <dbReference type="ARBA" id="ARBA00023136"/>
    </source>
</evidence>
<evidence type="ECO:0000256" key="4">
    <source>
        <dbReference type="ARBA" id="ARBA00022989"/>
    </source>
</evidence>
<dbReference type="PANTHER" id="PTHR23511:SF34">
    <property type="entry name" value="SYNAPTIC VESICLE GLYCOPROTEIN 2"/>
    <property type="match status" value="1"/>
</dbReference>
<feature type="transmembrane region" description="Helical" evidence="6">
    <location>
        <begin position="372"/>
        <end position="396"/>
    </location>
</feature>
<dbReference type="Proteomes" id="UP001576780">
    <property type="component" value="Unassembled WGS sequence"/>
</dbReference>
<keyword evidence="5 6" id="KW-0472">Membrane</keyword>
<dbReference type="InterPro" id="IPR005828">
    <property type="entry name" value="MFS_sugar_transport-like"/>
</dbReference>
<keyword evidence="2" id="KW-0813">Transport</keyword>
<feature type="transmembrane region" description="Helical" evidence="6">
    <location>
        <begin position="161"/>
        <end position="183"/>
    </location>
</feature>
<evidence type="ECO:0000313" key="9">
    <source>
        <dbReference type="Proteomes" id="UP001576780"/>
    </source>
</evidence>
<reference evidence="8 9" key="1">
    <citation type="submission" date="2024-09" db="EMBL/GenBank/DDBJ databases">
        <title>Floridaenema gen nov. (Aerosakkonemataceae, Aerosakkonematales ord. nov., Cyanobacteria) from benthic tropical and subtropical fresh waters, with the description of four new species.</title>
        <authorList>
            <person name="Moretto J.A."/>
            <person name="Berthold D.E."/>
            <person name="Lefler F.W."/>
            <person name="Huang I.-S."/>
            <person name="Laughinghouse H. IV."/>
        </authorList>
    </citation>
    <scope>NUCLEOTIDE SEQUENCE [LARGE SCALE GENOMIC DNA]</scope>
    <source>
        <strain evidence="8 9">BLCC-F167</strain>
    </source>
</reference>
<dbReference type="InterPro" id="IPR020846">
    <property type="entry name" value="MFS_dom"/>
</dbReference>
<evidence type="ECO:0000256" key="3">
    <source>
        <dbReference type="ARBA" id="ARBA00022692"/>
    </source>
</evidence>
<feature type="transmembrane region" description="Helical" evidence="6">
    <location>
        <begin position="128"/>
        <end position="149"/>
    </location>
</feature>
<gene>
    <name evidence="8" type="ORF">ACE1CA_16485</name>
</gene>
<evidence type="ECO:0000256" key="1">
    <source>
        <dbReference type="ARBA" id="ARBA00004651"/>
    </source>
</evidence>
<evidence type="ECO:0000256" key="6">
    <source>
        <dbReference type="SAM" id="Phobius"/>
    </source>
</evidence>
<feature type="transmembrane region" description="Helical" evidence="6">
    <location>
        <begin position="341"/>
        <end position="360"/>
    </location>
</feature>
<feature type="transmembrane region" description="Helical" evidence="6">
    <location>
        <begin position="408"/>
        <end position="428"/>
    </location>
</feature>
<feature type="transmembrane region" description="Helical" evidence="6">
    <location>
        <begin position="318"/>
        <end position="335"/>
    </location>
</feature>
<keyword evidence="4 6" id="KW-1133">Transmembrane helix</keyword>
<dbReference type="PANTHER" id="PTHR23511">
    <property type="entry name" value="SYNAPTIC VESICLE GLYCOPROTEIN 2"/>
    <property type="match status" value="1"/>
</dbReference>
<dbReference type="PROSITE" id="PS50850">
    <property type="entry name" value="MFS"/>
    <property type="match status" value="1"/>
</dbReference>
<keyword evidence="9" id="KW-1185">Reference proteome</keyword>
<evidence type="ECO:0000259" key="7">
    <source>
        <dbReference type="PROSITE" id="PS50850"/>
    </source>
</evidence>
<feature type="domain" description="Major facilitator superfamily (MFS) profile" evidence="7">
    <location>
        <begin position="37"/>
        <end position="463"/>
    </location>
</feature>
<accession>A0ABV4WN31</accession>
<feature type="transmembrane region" description="Helical" evidence="6">
    <location>
        <begin position="74"/>
        <end position="95"/>
    </location>
</feature>
<dbReference type="RefSeq" id="WP_413278524.1">
    <property type="nucleotide sequence ID" value="NZ_JBHFNT010000139.1"/>
</dbReference>
<feature type="transmembrane region" description="Helical" evidence="6">
    <location>
        <begin position="37"/>
        <end position="62"/>
    </location>
</feature>
<protein>
    <submittedName>
        <fullName evidence="8">MFS transporter</fullName>
    </submittedName>
</protein>
<comment type="caution">
    <text evidence="8">The sequence shown here is derived from an EMBL/GenBank/DDBJ whole genome shotgun (WGS) entry which is preliminary data.</text>
</comment>
<dbReference type="EMBL" id="JBHFNT010000139">
    <property type="protein sequence ID" value="MFB2836131.1"/>
    <property type="molecule type" value="Genomic_DNA"/>
</dbReference>
<feature type="transmembrane region" description="Helical" evidence="6">
    <location>
        <begin position="440"/>
        <end position="460"/>
    </location>
</feature>
<dbReference type="InterPro" id="IPR036259">
    <property type="entry name" value="MFS_trans_sf"/>
</dbReference>